<dbReference type="InterPro" id="IPR042533">
    <property type="entry name" value="Nucleoporin_Nup155_C_1"/>
</dbReference>
<evidence type="ECO:0000259" key="5">
    <source>
        <dbReference type="Pfam" id="PF03177"/>
    </source>
</evidence>
<dbReference type="GO" id="GO:0017056">
    <property type="term" value="F:structural constituent of nuclear pore"/>
    <property type="evidence" value="ECO:0007669"/>
    <property type="project" value="InterPro"/>
</dbReference>
<dbReference type="InterPro" id="IPR004870">
    <property type="entry name" value="Nucleoporin_Nup155"/>
</dbReference>
<accession>A0A1I7RU63</accession>
<dbReference type="GO" id="GO:0036228">
    <property type="term" value="P:protein localization to nuclear inner membrane"/>
    <property type="evidence" value="ECO:0007669"/>
    <property type="project" value="TreeGrafter"/>
</dbReference>
<dbReference type="eggNOG" id="KOG1900">
    <property type="taxonomic scope" value="Eukaryota"/>
</dbReference>
<keyword evidence="3" id="KW-0813">Transport</keyword>
<dbReference type="Gene3D" id="1.20.58.1780">
    <property type="match status" value="1"/>
</dbReference>
<dbReference type="Pfam" id="PF03177">
    <property type="entry name" value="Nucleoporin_C"/>
    <property type="match status" value="1"/>
</dbReference>
<feature type="domain" description="Nucleoporin Nup133/Nup155-like C-terminal" evidence="5">
    <location>
        <begin position="456"/>
        <end position="745"/>
    </location>
</feature>
<dbReference type="Proteomes" id="UP000095284">
    <property type="component" value="Unplaced"/>
</dbReference>
<dbReference type="InterPro" id="IPR014908">
    <property type="entry name" value="Nucleoporin_Nup133/Nup155_N"/>
</dbReference>
<dbReference type="PANTHER" id="PTHR10350:SF6">
    <property type="entry name" value="NUCLEAR PORE COMPLEX PROTEIN NUP155"/>
    <property type="match status" value="1"/>
</dbReference>
<dbReference type="Gene3D" id="1.25.40.450">
    <property type="entry name" value="Nucleoporin, helical domain, N-terminal subdomain"/>
    <property type="match status" value="1"/>
</dbReference>
<dbReference type="PANTHER" id="PTHR10350">
    <property type="entry name" value="NUCLEAR PORE COMPLEX PROTEIN NUP155"/>
    <property type="match status" value="1"/>
</dbReference>
<organism evidence="7 8">
    <name type="scientific">Bursaphelenchus xylophilus</name>
    <name type="common">Pinewood nematode worm</name>
    <name type="synonym">Aphelenchoides xylophilus</name>
    <dbReference type="NCBI Taxonomy" id="6326"/>
    <lineage>
        <taxon>Eukaryota</taxon>
        <taxon>Metazoa</taxon>
        <taxon>Ecdysozoa</taxon>
        <taxon>Nematoda</taxon>
        <taxon>Chromadorea</taxon>
        <taxon>Rhabditida</taxon>
        <taxon>Tylenchina</taxon>
        <taxon>Tylenchomorpha</taxon>
        <taxon>Aphelenchoidea</taxon>
        <taxon>Aphelenchoididae</taxon>
        <taxon>Bursaphelenchus</taxon>
    </lineage>
</organism>
<feature type="domain" description="Nucleoporin Nup133/Nup155-like N-terminal" evidence="6">
    <location>
        <begin position="50"/>
        <end position="400"/>
    </location>
</feature>
<dbReference type="WBParaSite" id="BXY_0427100.1">
    <property type="protein sequence ID" value="BXY_0427100.1"/>
    <property type="gene ID" value="BXY_0427100"/>
</dbReference>
<protein>
    <submittedName>
        <fullName evidence="8">Nucleoporin_N domain-containing protein</fullName>
    </submittedName>
</protein>
<evidence type="ECO:0000256" key="4">
    <source>
        <dbReference type="ARBA" id="ARBA00023242"/>
    </source>
</evidence>
<name>A0A1I7RU63_BURXY</name>
<proteinExistence type="inferred from homology"/>
<evidence type="ECO:0000256" key="3">
    <source>
        <dbReference type="ARBA" id="ARBA00022448"/>
    </source>
</evidence>
<evidence type="ECO:0000256" key="2">
    <source>
        <dbReference type="ARBA" id="ARBA00007373"/>
    </source>
</evidence>
<dbReference type="InterPro" id="IPR007187">
    <property type="entry name" value="Nucleoporin_Nup133/Nup155_C"/>
</dbReference>
<dbReference type="GO" id="GO:0044611">
    <property type="term" value="C:nuclear pore inner ring"/>
    <property type="evidence" value="ECO:0007669"/>
    <property type="project" value="TreeGrafter"/>
</dbReference>
<dbReference type="Pfam" id="PF08801">
    <property type="entry name" value="Nucleoporin_N"/>
    <property type="match status" value="1"/>
</dbReference>
<evidence type="ECO:0000259" key="6">
    <source>
        <dbReference type="Pfam" id="PF08801"/>
    </source>
</evidence>
<dbReference type="GO" id="GO:0006405">
    <property type="term" value="P:RNA export from nucleus"/>
    <property type="evidence" value="ECO:0007669"/>
    <property type="project" value="TreeGrafter"/>
</dbReference>
<evidence type="ECO:0000256" key="1">
    <source>
        <dbReference type="ARBA" id="ARBA00004123"/>
    </source>
</evidence>
<keyword evidence="4" id="KW-0539">Nucleus</keyword>
<dbReference type="GO" id="GO:0000972">
    <property type="term" value="P:transcription-dependent tethering of RNA polymerase II gene DNA at nuclear periphery"/>
    <property type="evidence" value="ECO:0007669"/>
    <property type="project" value="TreeGrafter"/>
</dbReference>
<reference evidence="8" key="1">
    <citation type="submission" date="2016-11" db="UniProtKB">
        <authorList>
            <consortium name="WormBaseParasite"/>
        </authorList>
    </citation>
    <scope>IDENTIFICATION</scope>
</reference>
<dbReference type="AlphaFoldDB" id="A0A1I7RU63"/>
<dbReference type="GO" id="GO:0006606">
    <property type="term" value="P:protein import into nucleus"/>
    <property type="evidence" value="ECO:0007669"/>
    <property type="project" value="TreeGrafter"/>
</dbReference>
<comment type="similarity">
    <text evidence="2">Belongs to the non-repetitive/WGA-negative nucleoporin family.</text>
</comment>
<sequence length="748" mass="85627">MTELVKIYVENEKADADLVQKLLGTEHERLCSSGSMDSDYQDVSHLGIREFTEIKHTSLPPELKEQLRNLQTNCAFGIFPEIYRAWMIVDSDLFLWNFEFNKDLAYYDHIENTILKVELVNLRPGVFDPRFAQALVVATTGDLYLLGVGFIDESRQETVFGQIDHKNPNLFLVLEEIAKISLDGVVVTDLACTVDGRVFFSADNDVYECDYSKDRWFGSAVQKVNWTRSLFPNPLSIFQTKEKIVQLAVDDTRHILYSLSDHAKIVVYDLGPTGQGFSRAAENSLDRIVKEYQYQISCDTSFVKEFVSISVIPSTRSLHGYLEAITTYGIRIFFTCSEQLLVEKDSNRFAQNSVRPRCLRAIHFRLPTGNPSLLLQNKTNVYFGKTMNDTTIIALSTAREESALFAFSSMNFTYTNRFIESYILSHLYLEDLQLIVKHVSLFQNSVEQFALISTARSGGFQIDGEAMERESRSLEKLKNLIGLTREFLNLWIILLEHNFPCIMNGLPADVKEQILKWSFADLLSNCPEKTGVDLISALIKFYFGDEAKTETLNNRLASECPRLFTNEDANILKGIELLHTARTVESLTERERSIKRAMEIMTKHAERADMNMVSALLRDLNYYIGIIDMALARAKRVDPRDYAKIAYRKNLQDLGDMQEAVTKRVGVYSIVVDTLNYLHRIATSDARTNEFPISKAAALIERNEIIDRICHSDDEICQVHLFRWLIENGLEEKVLAEPNETLEHFIYK</sequence>
<comment type="subcellular location">
    <subcellularLocation>
        <location evidence="1">Nucleus</location>
    </subcellularLocation>
</comment>
<evidence type="ECO:0000313" key="8">
    <source>
        <dbReference type="WBParaSite" id="BXY_0427100.1"/>
    </source>
</evidence>
<evidence type="ECO:0000313" key="7">
    <source>
        <dbReference type="Proteomes" id="UP000095284"/>
    </source>
</evidence>